<keyword evidence="2" id="KW-1185">Reference proteome</keyword>
<name>G3MB99_9CAUD</name>
<evidence type="ECO:0000313" key="2">
    <source>
        <dbReference type="Proteomes" id="UP000009273"/>
    </source>
</evidence>
<dbReference type="Proteomes" id="UP000009273">
    <property type="component" value="Segment"/>
</dbReference>
<dbReference type="RefSeq" id="YP_009015340.1">
    <property type="nucleotide sequence ID" value="NC_023719.1"/>
</dbReference>
<sequence>MGISIIMAIFVFFLLFLLFSALYAASNIKPNCPNCNKEFTVSKKEYDYHVEYRCSNCGYKY</sequence>
<dbReference type="KEGG" id="vg:18563248"/>
<reference evidence="1 2" key="1">
    <citation type="submission" date="2011-09" db="EMBL/GenBank/DDBJ databases">
        <authorList>
            <person name="Pope W.H."/>
            <person name="Pedulla M.L."/>
            <person name="Ford M.E."/>
            <person name="Peebles C.L."/>
            <person name="Hatfull G.H."/>
            <person name="Hendrix R.W."/>
        </authorList>
    </citation>
    <scope>NUCLEOTIDE SEQUENCE [LARGE SCALE GENOMIC DNA]</scope>
    <source>
        <strain evidence="1">G</strain>
    </source>
</reference>
<organism evidence="1 2">
    <name type="scientific">Bacillus phage G</name>
    <dbReference type="NCBI Taxonomy" id="2884420"/>
    <lineage>
        <taxon>Viruses</taxon>
        <taxon>Duplodnaviria</taxon>
        <taxon>Heunggongvirae</taxon>
        <taxon>Uroviricota</taxon>
        <taxon>Caudoviricetes</taxon>
        <taxon>Donellivirus</taxon>
        <taxon>Donellivirus gee</taxon>
    </lineage>
</organism>
<gene>
    <name evidence="1" type="primary">29</name>
    <name evidence="1" type="ORF">G_29</name>
</gene>
<evidence type="ECO:0000313" key="1">
    <source>
        <dbReference type="EMBL" id="AEO93300.1"/>
    </source>
</evidence>
<accession>G3MB99</accession>
<dbReference type="EMBL" id="JN638751">
    <property type="protein sequence ID" value="AEO93300.1"/>
    <property type="molecule type" value="Genomic_DNA"/>
</dbReference>
<dbReference type="GeneID" id="18563248"/>
<proteinExistence type="predicted"/>
<protein>
    <submittedName>
        <fullName evidence="1">Gp29</fullName>
    </submittedName>
</protein>